<dbReference type="InterPro" id="IPR007137">
    <property type="entry name" value="DUF348"/>
</dbReference>
<dbReference type="InterPro" id="IPR051933">
    <property type="entry name" value="Resuscitation_pf_RpfB"/>
</dbReference>
<reference evidence="4 5" key="1">
    <citation type="journal article" date="2018" name="J. Microbiol.">
        <title>Bacillus spongiae sp. nov., isolated from sponge of Jeju Island.</title>
        <authorList>
            <person name="Lee G.E."/>
            <person name="Im W.T."/>
            <person name="Park J.S."/>
        </authorList>
    </citation>
    <scope>NUCLEOTIDE SEQUENCE [LARGE SCALE GENOMIC DNA]</scope>
    <source>
        <strain evidence="4 5">135PIL107-10</strain>
    </source>
</reference>
<organism evidence="4 5">
    <name type="scientific">Bacillus spongiae</name>
    <dbReference type="NCBI Taxonomy" id="2683610"/>
    <lineage>
        <taxon>Bacteria</taxon>
        <taxon>Bacillati</taxon>
        <taxon>Bacillota</taxon>
        <taxon>Bacilli</taxon>
        <taxon>Bacillales</taxon>
        <taxon>Bacillaceae</taxon>
        <taxon>Bacillus</taxon>
    </lineage>
</organism>
<proteinExistence type="predicted"/>
<dbReference type="InterPro" id="IPR011098">
    <property type="entry name" value="G5_dom"/>
</dbReference>
<keyword evidence="2" id="KW-1133">Transmembrane helix</keyword>
<sequence length="398" mass="43842">MNVDSMKNLFLKSKSNKNWFIAISSFVLFAAVYGFLIFQSSKHTIAITIDGDKKEVVTNADTIEELLKELKVEHDSKDYVYPALDKELTNNMKVIWMPAKQVEIVLGNESNMVWTTATTVEQLLEDEAIELSQFDQVSPALTDSIVKNTKVVVEPAFSLTLIDGGVEQEVLTTSITVANFLKQHKITIGNLDRVKPSLEAVIKPEDIINIIRVEEATEEVEELLDYTVVTRKDSSLTKGTEKVLQEGQKGTVSKTYDIVRENGKEVSRTLVKEDIITESVDKIVAVGSKTITAQASRGSSEAGEEFYVSSTAYTASCNGCSGRTATGINLYENPGMKIIAVDPSVIPLGTRVYVDGYGYALAADTGSAIKGNKIDVFVASKEEAYRWGRRQVKIKILD</sequence>
<keyword evidence="2" id="KW-0812">Transmembrane</keyword>
<dbReference type="CDD" id="cd22786">
    <property type="entry name" value="DPBB_YuiC-like"/>
    <property type="match status" value="1"/>
</dbReference>
<protein>
    <submittedName>
        <fullName evidence="4">Ubiquitin-like domain-containing protein</fullName>
    </submittedName>
</protein>
<dbReference type="PANTHER" id="PTHR39160">
    <property type="entry name" value="CELL WALL-BINDING PROTEIN YOCH"/>
    <property type="match status" value="1"/>
</dbReference>
<evidence type="ECO:0000256" key="1">
    <source>
        <dbReference type="ARBA" id="ARBA00022729"/>
    </source>
</evidence>
<dbReference type="Gene3D" id="2.20.230.10">
    <property type="entry name" value="Resuscitation-promoting factor rpfb"/>
    <property type="match status" value="1"/>
</dbReference>
<feature type="domain" description="G5" evidence="3">
    <location>
        <begin position="210"/>
        <end position="290"/>
    </location>
</feature>
<evidence type="ECO:0000313" key="4">
    <source>
        <dbReference type="EMBL" id="MEI5909612.1"/>
    </source>
</evidence>
<dbReference type="RefSeq" id="WP_336589056.1">
    <property type="nucleotide sequence ID" value="NZ_JBBAXC010000032.1"/>
</dbReference>
<keyword evidence="1" id="KW-0732">Signal</keyword>
<keyword evidence="5" id="KW-1185">Reference proteome</keyword>
<feature type="transmembrane region" description="Helical" evidence="2">
    <location>
        <begin position="20"/>
        <end position="38"/>
    </location>
</feature>
<dbReference type="Pfam" id="PF07501">
    <property type="entry name" value="G5"/>
    <property type="match status" value="1"/>
</dbReference>
<evidence type="ECO:0000313" key="5">
    <source>
        <dbReference type="Proteomes" id="UP001312865"/>
    </source>
</evidence>
<comment type="caution">
    <text evidence="4">The sequence shown here is derived from an EMBL/GenBank/DDBJ whole genome shotgun (WGS) entry which is preliminary data.</text>
</comment>
<evidence type="ECO:0000256" key="2">
    <source>
        <dbReference type="SAM" id="Phobius"/>
    </source>
</evidence>
<dbReference type="PANTHER" id="PTHR39160:SF4">
    <property type="entry name" value="RESUSCITATION-PROMOTING FACTOR RPFB"/>
    <property type="match status" value="1"/>
</dbReference>
<dbReference type="Proteomes" id="UP001312865">
    <property type="component" value="Unassembled WGS sequence"/>
</dbReference>
<dbReference type="SMART" id="SM01208">
    <property type="entry name" value="G5"/>
    <property type="match status" value="1"/>
</dbReference>
<gene>
    <name evidence="4" type="ORF">WAK64_21675</name>
</gene>
<dbReference type="InterPro" id="IPR036908">
    <property type="entry name" value="RlpA-like_sf"/>
</dbReference>
<dbReference type="PROSITE" id="PS51109">
    <property type="entry name" value="G5"/>
    <property type="match status" value="1"/>
</dbReference>
<dbReference type="Pfam" id="PF06725">
    <property type="entry name" value="3D"/>
    <property type="match status" value="1"/>
</dbReference>
<keyword evidence="2" id="KW-0472">Membrane</keyword>
<dbReference type="InterPro" id="IPR010611">
    <property type="entry name" value="3D_dom"/>
</dbReference>
<accession>A0ABU8HKI8</accession>
<evidence type="ECO:0000259" key="3">
    <source>
        <dbReference type="PROSITE" id="PS51109"/>
    </source>
</evidence>
<dbReference type="Pfam" id="PF03990">
    <property type="entry name" value="DUF348"/>
    <property type="match status" value="3"/>
</dbReference>
<dbReference type="Gene3D" id="2.40.40.10">
    <property type="entry name" value="RlpA-like domain"/>
    <property type="match status" value="1"/>
</dbReference>
<dbReference type="EMBL" id="JBBAXC010000032">
    <property type="protein sequence ID" value="MEI5909612.1"/>
    <property type="molecule type" value="Genomic_DNA"/>
</dbReference>
<dbReference type="SUPFAM" id="SSF50685">
    <property type="entry name" value="Barwin-like endoglucanases"/>
    <property type="match status" value="1"/>
</dbReference>
<name>A0ABU8HKI8_9BACI</name>